<proteinExistence type="predicted"/>
<feature type="region of interest" description="Disordered" evidence="1">
    <location>
        <begin position="29"/>
        <end position="109"/>
    </location>
</feature>
<accession>A0A084GJN0</accession>
<evidence type="ECO:0000313" key="2">
    <source>
        <dbReference type="EMBL" id="KEZ47542.1"/>
    </source>
</evidence>
<feature type="compositionally biased region" description="Polar residues" evidence="1">
    <location>
        <begin position="59"/>
        <end position="79"/>
    </location>
</feature>
<dbReference type="AlphaFoldDB" id="A0A084GJN0"/>
<keyword evidence="3" id="KW-1185">Reference proteome</keyword>
<evidence type="ECO:0000313" key="3">
    <source>
        <dbReference type="Proteomes" id="UP000028549"/>
    </source>
</evidence>
<protein>
    <submittedName>
        <fullName evidence="2">Uncharacterized protein</fullName>
    </submittedName>
</protein>
<organism evidence="2 3">
    <name type="scientific">Metabacillus indicus</name>
    <name type="common">Bacillus indicus</name>
    <dbReference type="NCBI Taxonomy" id="246786"/>
    <lineage>
        <taxon>Bacteria</taxon>
        <taxon>Bacillati</taxon>
        <taxon>Bacillota</taxon>
        <taxon>Bacilli</taxon>
        <taxon>Bacillales</taxon>
        <taxon>Bacillaceae</taxon>
        <taxon>Metabacillus</taxon>
    </lineage>
</organism>
<feature type="compositionally biased region" description="Basic residues" evidence="1">
    <location>
        <begin position="93"/>
        <end position="109"/>
    </location>
</feature>
<sequence>MEGTQKQLDCAFQQAEIRSKVTKALGLLPSASGNQREGHKRGWIAPFSERKSKRRSQKQLDCSLQMASTSGKVTKTTELFPSPPAGRDQVPTAKKRYQRNKKHNSLHPL</sequence>
<name>A0A084GJN0_METID</name>
<dbReference type="Proteomes" id="UP000028549">
    <property type="component" value="Unassembled WGS sequence"/>
</dbReference>
<evidence type="ECO:0000256" key="1">
    <source>
        <dbReference type="SAM" id="MobiDB-lite"/>
    </source>
</evidence>
<reference evidence="2 3" key="1">
    <citation type="journal article" date="2005" name="Int. J. Syst. Evol. Microbiol.">
        <title>Bacillus cibi sp. nov., isolated from jeotgal, a traditional Korean fermented seafood.</title>
        <authorList>
            <person name="Yoon J.H."/>
            <person name="Lee C.H."/>
            <person name="Oh T.K."/>
        </authorList>
    </citation>
    <scope>NUCLEOTIDE SEQUENCE [LARGE SCALE GENOMIC DNA]</scope>
    <source>
        <strain evidence="2 3">DSM 16189</strain>
    </source>
</reference>
<comment type="caution">
    <text evidence="2">The sequence shown here is derived from an EMBL/GenBank/DDBJ whole genome shotgun (WGS) entry which is preliminary data.</text>
</comment>
<dbReference type="STRING" id="246786.GS18_0219325"/>
<dbReference type="EMBL" id="JNVC02000019">
    <property type="protein sequence ID" value="KEZ47542.1"/>
    <property type="molecule type" value="Genomic_DNA"/>
</dbReference>
<gene>
    <name evidence="2" type="ORF">GS18_0219325</name>
</gene>